<dbReference type="UniPathway" id="UPA00591">
    <property type="reaction ID" value="UER00648"/>
</dbReference>
<evidence type="ECO:0000256" key="6">
    <source>
        <dbReference type="ARBA" id="ARBA00008391"/>
    </source>
</evidence>
<reference evidence="18 19" key="1">
    <citation type="submission" date="2019-08" db="EMBL/GenBank/DDBJ databases">
        <title>Isolation and enrichment of carboxydotrophic bacteria from anaerobic sludge for the production of bio-based chemicals from syngas.</title>
        <authorList>
            <person name="Antares A.L."/>
            <person name="Moreira J."/>
            <person name="Diender M."/>
            <person name="Parshina S.N."/>
            <person name="Stams A.J.M."/>
            <person name="Alves M."/>
            <person name="Alves J.I."/>
            <person name="Sousa D.Z."/>
        </authorList>
    </citation>
    <scope>NUCLEOTIDE SEQUENCE [LARGE SCALE GENOMIC DNA]</scope>
    <source>
        <strain evidence="18 19">JM</strain>
    </source>
</reference>
<feature type="domain" description="Phosphoribosyltransferase" evidence="17">
    <location>
        <begin position="8"/>
        <end position="159"/>
    </location>
</feature>
<evidence type="ECO:0000313" key="19">
    <source>
        <dbReference type="Proteomes" id="UP000322619"/>
    </source>
</evidence>
<dbReference type="RefSeq" id="WP_148637901.1">
    <property type="nucleotide sequence ID" value="NZ_CP097897.1"/>
</dbReference>
<evidence type="ECO:0000256" key="12">
    <source>
        <dbReference type="ARBA" id="ARBA00022741"/>
    </source>
</evidence>
<dbReference type="InterPro" id="IPR029057">
    <property type="entry name" value="PRTase-like"/>
</dbReference>
<dbReference type="GO" id="GO:0052657">
    <property type="term" value="F:guanine phosphoribosyltransferase activity"/>
    <property type="evidence" value="ECO:0007669"/>
    <property type="project" value="UniProtKB-ARBA"/>
</dbReference>
<dbReference type="SUPFAM" id="SSF53271">
    <property type="entry name" value="PRTase-like"/>
    <property type="match status" value="1"/>
</dbReference>
<dbReference type="GO" id="GO:0004422">
    <property type="term" value="F:hypoxanthine phosphoribosyltransferase activity"/>
    <property type="evidence" value="ECO:0007669"/>
    <property type="project" value="InterPro"/>
</dbReference>
<comment type="similarity">
    <text evidence="6 16">Belongs to the purine/pyrimidine phosphoribosyltransferase family.</text>
</comment>
<keyword evidence="10 16" id="KW-0479">Metal-binding</keyword>
<dbReference type="InterPro" id="IPR005904">
    <property type="entry name" value="Hxn_phspho_trans"/>
</dbReference>
<dbReference type="NCBIfam" id="TIGR01203">
    <property type="entry name" value="HGPRTase"/>
    <property type="match status" value="1"/>
</dbReference>
<dbReference type="GO" id="GO:0000166">
    <property type="term" value="F:nucleotide binding"/>
    <property type="evidence" value="ECO:0007669"/>
    <property type="project" value="UniProtKB-KW"/>
</dbReference>
<dbReference type="CDD" id="cd06223">
    <property type="entry name" value="PRTases_typeI"/>
    <property type="match status" value="1"/>
</dbReference>
<evidence type="ECO:0000256" key="3">
    <source>
        <dbReference type="ARBA" id="ARBA00004496"/>
    </source>
</evidence>
<dbReference type="GO" id="GO:0046100">
    <property type="term" value="P:hypoxanthine metabolic process"/>
    <property type="evidence" value="ECO:0007669"/>
    <property type="project" value="TreeGrafter"/>
</dbReference>
<evidence type="ECO:0000313" key="18">
    <source>
        <dbReference type="EMBL" id="TYC84388.1"/>
    </source>
</evidence>
<comment type="pathway">
    <text evidence="4 16">Purine metabolism; IMP biosynthesis via salvage pathway; IMP from hypoxanthine: step 1/1.</text>
</comment>
<dbReference type="GO" id="GO:0006178">
    <property type="term" value="P:guanine salvage"/>
    <property type="evidence" value="ECO:0007669"/>
    <property type="project" value="TreeGrafter"/>
</dbReference>
<evidence type="ECO:0000256" key="9">
    <source>
        <dbReference type="ARBA" id="ARBA00022679"/>
    </source>
</evidence>
<gene>
    <name evidence="18" type="primary">hpt</name>
    <name evidence="18" type="ORF">FXB42_11450</name>
</gene>
<dbReference type="InterPro" id="IPR050408">
    <property type="entry name" value="HGPRT"/>
</dbReference>
<dbReference type="GO" id="GO:0032263">
    <property type="term" value="P:GMP salvage"/>
    <property type="evidence" value="ECO:0007669"/>
    <property type="project" value="TreeGrafter"/>
</dbReference>
<comment type="catalytic activity">
    <reaction evidence="15">
        <text>IMP + diphosphate = hypoxanthine + 5-phospho-alpha-D-ribose 1-diphosphate</text>
        <dbReference type="Rhea" id="RHEA:17973"/>
        <dbReference type="ChEBI" id="CHEBI:17368"/>
        <dbReference type="ChEBI" id="CHEBI:33019"/>
        <dbReference type="ChEBI" id="CHEBI:58017"/>
        <dbReference type="ChEBI" id="CHEBI:58053"/>
        <dbReference type="EC" id="2.4.2.8"/>
    </reaction>
    <physiologicalReaction direction="right-to-left" evidence="15">
        <dbReference type="Rhea" id="RHEA:17975"/>
    </physiologicalReaction>
</comment>
<dbReference type="Proteomes" id="UP000322619">
    <property type="component" value="Unassembled WGS sequence"/>
</dbReference>
<dbReference type="PANTHER" id="PTHR43340:SF1">
    <property type="entry name" value="HYPOXANTHINE PHOSPHORIBOSYLTRANSFERASE"/>
    <property type="match status" value="1"/>
</dbReference>
<accession>A0A5D0WL32</accession>
<keyword evidence="12 16" id="KW-0547">Nucleotide-binding</keyword>
<sequence>MIADIQEILVDEKALEKRVAELGEKITADYRGKYPILIGILKGSSVFMADLIRKIPIPLEIDFLKASSYGAEARSSGIVQLEADLSMDVKGRSILLIEDIVDTGNTLKYLLNRFESLGAADVKVCSLLDKPERREQRVIADYIGFEIPNEFVVGYGLDYAQKYRNLPFIGILKREVYE</sequence>
<dbReference type="Gene3D" id="3.40.50.2020">
    <property type="match status" value="1"/>
</dbReference>
<evidence type="ECO:0000256" key="11">
    <source>
        <dbReference type="ARBA" id="ARBA00022726"/>
    </source>
</evidence>
<comment type="subcellular location">
    <subcellularLocation>
        <location evidence="3 16">Cytoplasm</location>
    </subcellularLocation>
</comment>
<evidence type="ECO:0000256" key="8">
    <source>
        <dbReference type="ARBA" id="ARBA00022676"/>
    </source>
</evidence>
<proteinExistence type="inferred from homology"/>
<evidence type="ECO:0000256" key="5">
    <source>
        <dbReference type="ARBA" id="ARBA00004676"/>
    </source>
</evidence>
<evidence type="ECO:0000256" key="16">
    <source>
        <dbReference type="RuleBase" id="RU364099"/>
    </source>
</evidence>
<evidence type="ECO:0000256" key="14">
    <source>
        <dbReference type="ARBA" id="ARBA00048811"/>
    </source>
</evidence>
<dbReference type="EC" id="2.4.2.8" evidence="16"/>
<dbReference type="Pfam" id="PF00156">
    <property type="entry name" value="Pribosyltran"/>
    <property type="match status" value="1"/>
</dbReference>
<name>A0A5D0WL32_9FIRM</name>
<dbReference type="EMBL" id="VSLA01000025">
    <property type="protein sequence ID" value="TYC84388.1"/>
    <property type="molecule type" value="Genomic_DNA"/>
</dbReference>
<evidence type="ECO:0000256" key="10">
    <source>
        <dbReference type="ARBA" id="ARBA00022723"/>
    </source>
</evidence>
<evidence type="ECO:0000256" key="15">
    <source>
        <dbReference type="ARBA" id="ARBA00049402"/>
    </source>
</evidence>
<dbReference type="FunFam" id="3.40.50.2020:FF:000006">
    <property type="entry name" value="Hypoxanthine phosphoribosyltransferase"/>
    <property type="match status" value="1"/>
</dbReference>
<evidence type="ECO:0000256" key="2">
    <source>
        <dbReference type="ARBA" id="ARBA00002049"/>
    </source>
</evidence>
<dbReference type="PANTHER" id="PTHR43340">
    <property type="entry name" value="HYPOXANTHINE-GUANINE PHOSPHORIBOSYLTRANSFERASE"/>
    <property type="match status" value="1"/>
</dbReference>
<comment type="catalytic activity">
    <reaction evidence="14">
        <text>GMP + diphosphate = guanine + 5-phospho-alpha-D-ribose 1-diphosphate</text>
        <dbReference type="Rhea" id="RHEA:25424"/>
        <dbReference type="ChEBI" id="CHEBI:16235"/>
        <dbReference type="ChEBI" id="CHEBI:33019"/>
        <dbReference type="ChEBI" id="CHEBI:58017"/>
        <dbReference type="ChEBI" id="CHEBI:58115"/>
        <dbReference type="EC" id="2.4.2.8"/>
    </reaction>
    <physiologicalReaction direction="right-to-left" evidence="14">
        <dbReference type="Rhea" id="RHEA:25426"/>
    </physiologicalReaction>
</comment>
<comment type="pathway">
    <text evidence="5">Purine metabolism; GMP biosynthesis via salvage pathway; GMP from guanine: step 1/1.</text>
</comment>
<keyword evidence="13 16" id="KW-0460">Magnesium</keyword>
<dbReference type="AlphaFoldDB" id="A0A5D0WL32"/>
<dbReference type="GO" id="GO:0005829">
    <property type="term" value="C:cytosol"/>
    <property type="evidence" value="ECO:0007669"/>
    <property type="project" value="TreeGrafter"/>
</dbReference>
<comment type="caution">
    <text evidence="18">The sequence shown here is derived from an EMBL/GenBank/DDBJ whole genome shotgun (WGS) entry which is preliminary data.</text>
</comment>
<protein>
    <recommendedName>
        <fullName evidence="16">Hypoxanthine phosphoribosyltransferase</fullName>
        <ecNumber evidence="16">2.4.2.8</ecNumber>
    </recommendedName>
</protein>
<evidence type="ECO:0000256" key="7">
    <source>
        <dbReference type="ARBA" id="ARBA00022490"/>
    </source>
</evidence>
<comment type="function">
    <text evidence="2">Purine salvage pathway enzyme that catalyzes the transfer of the ribosyl-5-phosphate group from 5-phospho-alpha-D-ribose 1-diphosphate (PRPP) to the N9 position of the 6-oxopurines hypoxanthine and guanine to form the corresponding ribonucleotides IMP (inosine 5'-monophosphate) and GMP (guanosine 5'-monophosphate), with the release of PPi.</text>
</comment>
<comment type="cofactor">
    <cofactor evidence="1 16">
        <name>Mg(2+)</name>
        <dbReference type="ChEBI" id="CHEBI:18420"/>
    </cofactor>
</comment>
<keyword evidence="11 16" id="KW-0660">Purine salvage</keyword>
<evidence type="ECO:0000259" key="17">
    <source>
        <dbReference type="Pfam" id="PF00156"/>
    </source>
</evidence>
<evidence type="ECO:0000256" key="1">
    <source>
        <dbReference type="ARBA" id="ARBA00001946"/>
    </source>
</evidence>
<evidence type="ECO:0000256" key="4">
    <source>
        <dbReference type="ARBA" id="ARBA00004669"/>
    </source>
</evidence>
<dbReference type="GO" id="GO:0032264">
    <property type="term" value="P:IMP salvage"/>
    <property type="evidence" value="ECO:0007669"/>
    <property type="project" value="UniProtKB-UniPathway"/>
</dbReference>
<dbReference type="InterPro" id="IPR000836">
    <property type="entry name" value="PRTase_dom"/>
</dbReference>
<organism evidence="18 19">
    <name type="scientific">Acetobacterium wieringae</name>
    <dbReference type="NCBI Taxonomy" id="52694"/>
    <lineage>
        <taxon>Bacteria</taxon>
        <taxon>Bacillati</taxon>
        <taxon>Bacillota</taxon>
        <taxon>Clostridia</taxon>
        <taxon>Eubacteriales</taxon>
        <taxon>Eubacteriaceae</taxon>
        <taxon>Acetobacterium</taxon>
    </lineage>
</organism>
<dbReference type="GO" id="GO:0006166">
    <property type="term" value="P:purine ribonucleoside salvage"/>
    <property type="evidence" value="ECO:0007669"/>
    <property type="project" value="UniProtKB-KW"/>
</dbReference>
<keyword evidence="8 16" id="KW-0328">Glycosyltransferase</keyword>
<keyword evidence="9 16" id="KW-0808">Transferase</keyword>
<dbReference type="GO" id="GO:0000287">
    <property type="term" value="F:magnesium ion binding"/>
    <property type="evidence" value="ECO:0007669"/>
    <property type="project" value="TreeGrafter"/>
</dbReference>
<evidence type="ECO:0000256" key="13">
    <source>
        <dbReference type="ARBA" id="ARBA00022842"/>
    </source>
</evidence>
<keyword evidence="7 16" id="KW-0963">Cytoplasm</keyword>